<proteinExistence type="predicted"/>
<name>A0A383A115_9ZZZZ</name>
<protein>
    <submittedName>
        <fullName evidence="2">Uncharacterized protein</fullName>
    </submittedName>
</protein>
<accession>A0A383A115</accession>
<sequence length="25" mass="2562">TLEPDHASLGDPEAGGTEFSMTAVE</sequence>
<evidence type="ECO:0000313" key="2">
    <source>
        <dbReference type="EMBL" id="SVE01269.1"/>
    </source>
</evidence>
<feature type="region of interest" description="Disordered" evidence="1">
    <location>
        <begin position="1"/>
        <end position="25"/>
    </location>
</feature>
<evidence type="ECO:0000256" key="1">
    <source>
        <dbReference type="SAM" id="MobiDB-lite"/>
    </source>
</evidence>
<organism evidence="2">
    <name type="scientific">marine metagenome</name>
    <dbReference type="NCBI Taxonomy" id="408172"/>
    <lineage>
        <taxon>unclassified sequences</taxon>
        <taxon>metagenomes</taxon>
        <taxon>ecological metagenomes</taxon>
    </lineage>
</organism>
<reference evidence="2" key="1">
    <citation type="submission" date="2018-05" db="EMBL/GenBank/DDBJ databases">
        <authorList>
            <person name="Lanie J.A."/>
            <person name="Ng W.-L."/>
            <person name="Kazmierczak K.M."/>
            <person name="Andrzejewski T.M."/>
            <person name="Davidsen T.M."/>
            <person name="Wayne K.J."/>
            <person name="Tettelin H."/>
            <person name="Glass J.I."/>
            <person name="Rusch D."/>
            <person name="Podicherti R."/>
            <person name="Tsui H.-C.T."/>
            <person name="Winkler M.E."/>
        </authorList>
    </citation>
    <scope>NUCLEOTIDE SEQUENCE</scope>
</reference>
<dbReference type="AlphaFoldDB" id="A0A383A115"/>
<dbReference type="EMBL" id="UINC01188181">
    <property type="protein sequence ID" value="SVE01269.1"/>
    <property type="molecule type" value="Genomic_DNA"/>
</dbReference>
<gene>
    <name evidence="2" type="ORF">METZ01_LOCUS454123</name>
</gene>
<feature type="non-terminal residue" evidence="2">
    <location>
        <position position="1"/>
    </location>
</feature>